<dbReference type="Gene3D" id="3.20.120.10">
    <property type="entry name" value="Hydrophobin"/>
    <property type="match status" value="1"/>
</dbReference>
<accession>A0ABZ0P6Y7</accession>
<sequence>MQFFLLAVASMAIATPVALKREAEAESNTGLAARQFEAYGGYYPQGQGPNIYNGNGNGNSGDGNGNSGSGNGNSGNNSGNGNGNNIAIGGDDDITNNDDDTVGNDDGAIGGDDDIIGGDDGNNGGDDDAVVTPFDACTGLSDTPQCCSTDVLGVADLDCAPVEETITSRDNFIAQCAALGQRARCCAVPLLGQGLICTAPTA</sequence>
<dbReference type="PANTHER" id="PTHR42341:SF1">
    <property type="entry name" value="HYDROPHOBIN"/>
    <property type="match status" value="1"/>
</dbReference>
<organism evidence="5 6">
    <name type="scientific">Cercospora beticola</name>
    <name type="common">Sugarbeet leaf spot fungus</name>
    <dbReference type="NCBI Taxonomy" id="122368"/>
    <lineage>
        <taxon>Eukaryota</taxon>
        <taxon>Fungi</taxon>
        <taxon>Dikarya</taxon>
        <taxon>Ascomycota</taxon>
        <taxon>Pezizomycotina</taxon>
        <taxon>Dothideomycetes</taxon>
        <taxon>Dothideomycetidae</taxon>
        <taxon>Mycosphaerellales</taxon>
        <taxon>Mycosphaerellaceae</taxon>
        <taxon>Cercospora</taxon>
    </lineage>
</organism>
<dbReference type="SUPFAM" id="SSF101751">
    <property type="entry name" value="Hydrophobin II, HfbII"/>
    <property type="match status" value="1"/>
</dbReference>
<protein>
    <recommendedName>
        <fullName evidence="7">Hydrophobin</fullName>
    </recommendedName>
</protein>
<evidence type="ECO:0000313" key="6">
    <source>
        <dbReference type="Proteomes" id="UP001302367"/>
    </source>
</evidence>
<keyword evidence="6" id="KW-1185">Reference proteome</keyword>
<feature type="signal peptide" evidence="4">
    <location>
        <begin position="1"/>
        <end position="25"/>
    </location>
</feature>
<keyword evidence="4" id="KW-0732">Signal</keyword>
<evidence type="ECO:0000256" key="4">
    <source>
        <dbReference type="SAM" id="SignalP"/>
    </source>
</evidence>
<evidence type="ECO:0008006" key="7">
    <source>
        <dbReference type="Google" id="ProtNLM"/>
    </source>
</evidence>
<dbReference type="EMBL" id="CP134192">
    <property type="protein sequence ID" value="WPB07658.1"/>
    <property type="molecule type" value="Genomic_DNA"/>
</dbReference>
<dbReference type="RefSeq" id="XP_023448452.2">
    <property type="nucleotide sequence ID" value="XM_023604968.2"/>
</dbReference>
<dbReference type="GeneID" id="35435961"/>
<feature type="region of interest" description="Disordered" evidence="3">
    <location>
        <begin position="50"/>
        <end position="127"/>
    </location>
</feature>
<feature type="compositionally biased region" description="Acidic residues" evidence="3">
    <location>
        <begin position="90"/>
        <end position="103"/>
    </location>
</feature>
<gene>
    <name evidence="5" type="ORF">RHO25_012319</name>
</gene>
<evidence type="ECO:0000256" key="2">
    <source>
        <dbReference type="ARBA" id="ARBA00023157"/>
    </source>
</evidence>
<reference evidence="5 6" key="1">
    <citation type="submission" date="2023-09" db="EMBL/GenBank/DDBJ databases">
        <title>Complete-Gapless Cercospora beticola genome.</title>
        <authorList>
            <person name="Wyatt N.A."/>
            <person name="Spanner R.E."/>
            <person name="Bolton M.D."/>
        </authorList>
    </citation>
    <scope>NUCLEOTIDE SEQUENCE [LARGE SCALE GENOMIC DNA]</scope>
    <source>
        <strain evidence="5">Cb09-40</strain>
    </source>
</reference>
<dbReference type="InterPro" id="IPR010636">
    <property type="entry name" value="Class_II_hydrophobin"/>
</dbReference>
<dbReference type="InterPro" id="IPR036686">
    <property type="entry name" value="Class_II_Hydrophobin_sf"/>
</dbReference>
<keyword evidence="2" id="KW-1015">Disulfide bond</keyword>
<feature type="chain" id="PRO_5046723788" description="Hydrophobin" evidence="4">
    <location>
        <begin position="26"/>
        <end position="202"/>
    </location>
</feature>
<evidence type="ECO:0000256" key="3">
    <source>
        <dbReference type="SAM" id="MobiDB-lite"/>
    </source>
</evidence>
<dbReference type="CDD" id="cd23508">
    <property type="entry name" value="hydrophobin_II"/>
    <property type="match status" value="1"/>
</dbReference>
<name>A0ABZ0P6Y7_CERBT</name>
<proteinExistence type="inferred from homology"/>
<feature type="compositionally biased region" description="Gly residues" evidence="3">
    <location>
        <begin position="55"/>
        <end position="82"/>
    </location>
</feature>
<dbReference type="Proteomes" id="UP001302367">
    <property type="component" value="Chromosome 9"/>
</dbReference>
<dbReference type="Pfam" id="PF06766">
    <property type="entry name" value="Hydrophobin_2"/>
    <property type="match status" value="1"/>
</dbReference>
<comment type="similarity">
    <text evidence="1">Belongs to the cerato-ulmin hydrophobin family.</text>
</comment>
<evidence type="ECO:0000313" key="5">
    <source>
        <dbReference type="EMBL" id="WPB07658.1"/>
    </source>
</evidence>
<dbReference type="PANTHER" id="PTHR42341">
    <property type="entry name" value="HYDROPHOBIN"/>
    <property type="match status" value="1"/>
</dbReference>
<evidence type="ECO:0000256" key="1">
    <source>
        <dbReference type="ARBA" id="ARBA00009576"/>
    </source>
</evidence>